<dbReference type="SUPFAM" id="SSF49373">
    <property type="entry name" value="Invasin/intimin cell-adhesion fragments"/>
    <property type="match status" value="3"/>
</dbReference>
<gene>
    <name evidence="1" type="ORF">ASJ80_10045</name>
</gene>
<dbReference type="EMBL" id="LMVM01000011">
    <property type="protein sequence ID" value="PAV05257.1"/>
    <property type="molecule type" value="Genomic_DNA"/>
</dbReference>
<keyword evidence="2" id="KW-1185">Reference proteome</keyword>
<dbReference type="InterPro" id="IPR012334">
    <property type="entry name" value="Pectin_lyas_fold"/>
</dbReference>
<dbReference type="SMART" id="SM00710">
    <property type="entry name" value="PbH1"/>
    <property type="match status" value="10"/>
</dbReference>
<accession>A0A2A2H780</accession>
<feature type="non-terminal residue" evidence="1">
    <location>
        <position position="1435"/>
    </location>
</feature>
<reference evidence="1 2" key="1">
    <citation type="journal article" date="2017" name="BMC Genomics">
        <title>Genomic analysis of methanogenic archaea reveals a shift towards energy conservation.</title>
        <authorList>
            <person name="Gilmore S.P."/>
            <person name="Henske J.K."/>
            <person name="Sexton J.A."/>
            <person name="Solomon K.V."/>
            <person name="Seppala S."/>
            <person name="Yoo J.I."/>
            <person name="Huyett L.M."/>
            <person name="Pressman A."/>
            <person name="Cogan J.Z."/>
            <person name="Kivenson V."/>
            <person name="Peng X."/>
            <person name="Tan Y."/>
            <person name="Valentine D.L."/>
            <person name="O'Malley M.A."/>
        </authorList>
    </citation>
    <scope>NUCLEOTIDE SEQUENCE [LARGE SCALE GENOMIC DNA]</scope>
    <source>
        <strain evidence="1 2">M.o.H.</strain>
    </source>
</reference>
<dbReference type="InterPro" id="IPR013783">
    <property type="entry name" value="Ig-like_fold"/>
</dbReference>
<protein>
    <recommendedName>
        <fullName evidence="3">Adhesin-like protein</fullName>
    </recommendedName>
</protein>
<name>A0A2A2H780_METBR</name>
<evidence type="ECO:0000313" key="1">
    <source>
        <dbReference type="EMBL" id="PAV05257.1"/>
    </source>
</evidence>
<comment type="caution">
    <text evidence="1">The sequence shown here is derived from an EMBL/GenBank/DDBJ whole genome shotgun (WGS) entry which is preliminary data.</text>
</comment>
<evidence type="ECO:0000313" key="2">
    <source>
        <dbReference type="Proteomes" id="UP000217784"/>
    </source>
</evidence>
<organism evidence="1 2">
    <name type="scientific">Methanobacterium bryantii</name>
    <dbReference type="NCBI Taxonomy" id="2161"/>
    <lineage>
        <taxon>Archaea</taxon>
        <taxon>Methanobacteriati</taxon>
        <taxon>Methanobacteriota</taxon>
        <taxon>Methanomada group</taxon>
        <taxon>Methanobacteria</taxon>
        <taxon>Methanobacteriales</taxon>
        <taxon>Methanobacteriaceae</taxon>
        <taxon>Methanobacterium</taxon>
    </lineage>
</organism>
<dbReference type="InterPro" id="IPR008964">
    <property type="entry name" value="Invasin/intimin_cell_adhesion"/>
</dbReference>
<dbReference type="Gene3D" id="2.160.20.10">
    <property type="entry name" value="Single-stranded right-handed beta-helix, Pectin lyase-like"/>
    <property type="match status" value="2"/>
</dbReference>
<sequence length="1435" mass="154908">MRGLFNMDGKKVMFNKMGMAILFIVSLALSMGMVSAGDTSSGDVTNISAVNSDIHVNSANLTADPVKVKGQKVYSAGGDSKIYVAANGSDEKGDGTLDNPYQSLNSAISHSAGGSTIYMFNGTYRGINNTNLIIDKTLIISAWDGAVTLDGEGKSQIFDITSDGNLTLNGLKFINGYAGEESTSGAIINRGELTINNSTFSNNNGFLGGAILNYGSLTVLNSTFKTNKATNYAGGIANFGTTNVHNSQFIENTGGGLFNAGNMSVISSKFTSSSIICDNFGSNRNSVTITNASFADSMVTSKGNTVYIYNSSFVDSSYSAVQLENSNATITGSSFGRYAASVGVNSTLNITYSVILGTISTSGVNSTAYASYNWWGSNKVPTLYNVVVDKWVILTFGSDKNPIPSKTNATVTAVFKYTDGKNVFDLGKTYLPSRFISFETDNGNFSPPNGYMVNNSFSTTYLNNTEDTWIYACVDNQKVRLVIGTGWTDYSIYVSNDGDDYYGDGSRDNPYKTLQKAVSKALNGNKIYIYAGTYTGLYNTDLYINKYLTFSSFNGDVLIYRYSNINLFNITEFGQLNLNNINICSNMSYNVLLINNGGGVLVLNNCTITNSTGCIGGSGDVKAYNSKFYNIVGYAIQSEGNLTVIKSSFTNISIPNTSIYDRAIIRSCGNLTVINSTFINNNLNAIYAEWSSGSSALVNGSNFTNNTGGVTFCNFDQGAAVENCKFMDNTGSCVIQASIINNSLFINNTGRGSIRGSIIINGDYNSRPKNLTISNSTFINNSNVVDDYEDYNSNGVIFNGGNLTVTQCTFSNNYAAYGGAIYNLGDLNVSYSVFVNNTAKYLADDVYNRMGTAYLLSNWWGSNSGPTSEKVYRFLGDVYAYNWVIMTLTINNNVLNASLDKVTDLNGTIHNLAGVLPSREVFFKGTNTNISPEHENLTNNQALATITNSDKDFTANAAIDNQSLDLTIRNNSTVIDIDNAAFYGKGNVYKIILRNVNGYLISNQTLKVTFTDKNGKSEVYSVITDENGMATILLNNTIGIYNVHVSYGGNGYFKGSQADAIIQILTSITKIVSYDGTFYGTGNVFYADLYDFNGKGVAGQKISFNISHGSESKIYYSVTNDQGRAGLVVNFSQGKYNVKISFAGNGWYGSSSSTSSFTISPINTNVTLETSVLYGRGNPYIVKVRDANGNVLRNESIKLIISQGNQSETFNLKTDVNGTAGLMINLYPGLYNVTVKYGGNGLYKSSSAKGTLTINRVDTKLRADSVISNFNNIYEVTLTDIYDRPLAGESVNITIMNQKFNKTYSAVTDSNGVASLLINLDVGNYVVVDNFYTNSWYGSTTTASTLIISNITAPADYFVYNNMTNAQIQHILDNCVVCSNIIFNSGQYSNLNLIVSRPVNIKAKGTVTIVGNGSGTAFTVNANATIQGLIIKNYS</sequence>
<dbReference type="Proteomes" id="UP000217784">
    <property type="component" value="Unassembled WGS sequence"/>
</dbReference>
<dbReference type="InterPro" id="IPR006626">
    <property type="entry name" value="PbH1"/>
</dbReference>
<proteinExistence type="predicted"/>
<dbReference type="InterPro" id="IPR011050">
    <property type="entry name" value="Pectin_lyase_fold/virulence"/>
</dbReference>
<evidence type="ECO:0008006" key="3">
    <source>
        <dbReference type="Google" id="ProtNLM"/>
    </source>
</evidence>
<dbReference type="SUPFAM" id="SSF51126">
    <property type="entry name" value="Pectin lyase-like"/>
    <property type="match status" value="3"/>
</dbReference>
<dbReference type="Gene3D" id="2.60.40.10">
    <property type="entry name" value="Immunoglobulins"/>
    <property type="match status" value="3"/>
</dbReference>